<protein>
    <submittedName>
        <fullName evidence="1">Uncharacterized protein</fullName>
    </submittedName>
</protein>
<dbReference type="Proteomes" id="UP001208570">
    <property type="component" value="Unassembled WGS sequence"/>
</dbReference>
<accession>A0AAD9NFH0</accession>
<sequence>MANINKSFYRLLATWLTCSSSPGLALFTMSTLLALLRVMLLMTISISLVSSLRVEDSYNDYFSDEMPTIDVEKKSSGMRLATFRCNGYDHLPRCLHGGKGPRKTWTKAGRFCVCLCRGNWVGPECAYSADSLRKRYPWKGKRSEQLYDLTAV</sequence>
<gene>
    <name evidence="1" type="ORF">LSH36_37g16008</name>
</gene>
<reference evidence="1" key="1">
    <citation type="journal article" date="2023" name="Mol. Biol. Evol.">
        <title>Third-Generation Sequencing Reveals the Adaptive Role of the Epigenome in Three Deep-Sea Polychaetes.</title>
        <authorList>
            <person name="Perez M."/>
            <person name="Aroh O."/>
            <person name="Sun Y."/>
            <person name="Lan Y."/>
            <person name="Juniper S.K."/>
            <person name="Young C.R."/>
            <person name="Angers B."/>
            <person name="Qian P.Y."/>
        </authorList>
    </citation>
    <scope>NUCLEOTIDE SEQUENCE</scope>
    <source>
        <strain evidence="1">P08H-3</strain>
    </source>
</reference>
<dbReference type="AlphaFoldDB" id="A0AAD9NFH0"/>
<dbReference type="EMBL" id="JAODUP010000037">
    <property type="protein sequence ID" value="KAK2166673.1"/>
    <property type="molecule type" value="Genomic_DNA"/>
</dbReference>
<keyword evidence="2" id="KW-1185">Reference proteome</keyword>
<comment type="caution">
    <text evidence="1">The sequence shown here is derived from an EMBL/GenBank/DDBJ whole genome shotgun (WGS) entry which is preliminary data.</text>
</comment>
<proteinExistence type="predicted"/>
<evidence type="ECO:0000313" key="2">
    <source>
        <dbReference type="Proteomes" id="UP001208570"/>
    </source>
</evidence>
<evidence type="ECO:0000313" key="1">
    <source>
        <dbReference type="EMBL" id="KAK2166673.1"/>
    </source>
</evidence>
<name>A0AAD9NFH0_9ANNE</name>
<organism evidence="1 2">
    <name type="scientific">Paralvinella palmiformis</name>
    <dbReference type="NCBI Taxonomy" id="53620"/>
    <lineage>
        <taxon>Eukaryota</taxon>
        <taxon>Metazoa</taxon>
        <taxon>Spiralia</taxon>
        <taxon>Lophotrochozoa</taxon>
        <taxon>Annelida</taxon>
        <taxon>Polychaeta</taxon>
        <taxon>Sedentaria</taxon>
        <taxon>Canalipalpata</taxon>
        <taxon>Terebellida</taxon>
        <taxon>Terebelliformia</taxon>
        <taxon>Alvinellidae</taxon>
        <taxon>Paralvinella</taxon>
    </lineage>
</organism>